<name>A0A1G2GZ78_9BACT</name>
<protein>
    <submittedName>
        <fullName evidence="3">Uncharacterized protein</fullName>
    </submittedName>
</protein>
<reference evidence="3 4" key="1">
    <citation type="journal article" date="2016" name="Nat. Commun.">
        <title>Thousands of microbial genomes shed light on interconnected biogeochemical processes in an aquifer system.</title>
        <authorList>
            <person name="Anantharaman K."/>
            <person name="Brown C.T."/>
            <person name="Hug L.A."/>
            <person name="Sharon I."/>
            <person name="Castelle C.J."/>
            <person name="Probst A.J."/>
            <person name="Thomas B.C."/>
            <person name="Singh A."/>
            <person name="Wilkins M.J."/>
            <person name="Karaoz U."/>
            <person name="Brodie E.L."/>
            <person name="Williams K.H."/>
            <person name="Hubbard S.S."/>
            <person name="Banfield J.F."/>
        </authorList>
    </citation>
    <scope>NUCLEOTIDE SEQUENCE [LARGE SCALE GENOMIC DNA]</scope>
</reference>
<keyword evidence="2" id="KW-1133">Transmembrane helix</keyword>
<keyword evidence="2" id="KW-0472">Membrane</keyword>
<accession>A0A1G2GZ78</accession>
<evidence type="ECO:0000313" key="3">
    <source>
        <dbReference type="EMBL" id="OGZ55524.1"/>
    </source>
</evidence>
<feature type="region of interest" description="Disordered" evidence="1">
    <location>
        <begin position="1"/>
        <end position="103"/>
    </location>
</feature>
<gene>
    <name evidence="3" type="ORF">A3J04_01540</name>
</gene>
<feature type="compositionally biased region" description="Basic and acidic residues" evidence="1">
    <location>
        <begin position="14"/>
        <end position="24"/>
    </location>
</feature>
<proteinExistence type="predicted"/>
<organism evidence="3 4">
    <name type="scientific">Candidatus Ryanbacteria bacterium RIFCSPLOWO2_02_FULL_47_14</name>
    <dbReference type="NCBI Taxonomy" id="1802129"/>
    <lineage>
        <taxon>Bacteria</taxon>
        <taxon>Candidatus Ryaniibacteriota</taxon>
    </lineage>
</organism>
<evidence type="ECO:0000313" key="4">
    <source>
        <dbReference type="Proteomes" id="UP000177954"/>
    </source>
</evidence>
<dbReference type="Proteomes" id="UP000177954">
    <property type="component" value="Unassembled WGS sequence"/>
</dbReference>
<feature type="transmembrane region" description="Helical" evidence="2">
    <location>
        <begin position="143"/>
        <end position="166"/>
    </location>
</feature>
<sequence length="315" mass="34092">MADADSPVNPIDPNKTRVDPDFGKPRVPPKLPQRIPQGASHDFARTQRNVPTEAIPQKDIPTQQISSRGKPMPGAKTEILSPQKSASPPRPVAPPRTIDPRSAEGLERVAQEIPKEVAREAQTAARQAGRSGLWSKLKPRLRAVLGPVALVGMAVGIIGFAIFNYATDEVLKKMGPDADLSTLLPTANKVLWMDAPFERMSRDESDPYYEPNVVNEDVTITPPQSGILALGISLAGLPNDFINDTNINDAGGGKSDWLCEPFGGYLICRSISGADPLIKDAKSIISMQFHLPGSEMKKMLTQKSGTKSVYLIVSR</sequence>
<evidence type="ECO:0000256" key="1">
    <source>
        <dbReference type="SAM" id="MobiDB-lite"/>
    </source>
</evidence>
<evidence type="ECO:0000256" key="2">
    <source>
        <dbReference type="SAM" id="Phobius"/>
    </source>
</evidence>
<dbReference type="STRING" id="1802129.A3J04_01540"/>
<comment type="caution">
    <text evidence="3">The sequence shown here is derived from an EMBL/GenBank/DDBJ whole genome shotgun (WGS) entry which is preliminary data.</text>
</comment>
<keyword evidence="2" id="KW-0812">Transmembrane</keyword>
<dbReference type="AlphaFoldDB" id="A0A1G2GZ78"/>
<dbReference type="EMBL" id="MHNZ01000032">
    <property type="protein sequence ID" value="OGZ55524.1"/>
    <property type="molecule type" value="Genomic_DNA"/>
</dbReference>